<dbReference type="SUPFAM" id="SSF48403">
    <property type="entry name" value="Ankyrin repeat"/>
    <property type="match status" value="1"/>
</dbReference>
<feature type="domain" description="GPI inositol-deacylase winged helix" evidence="4">
    <location>
        <begin position="779"/>
        <end position="867"/>
    </location>
</feature>
<feature type="compositionally biased region" description="Polar residues" evidence="3">
    <location>
        <begin position="25"/>
        <end position="40"/>
    </location>
</feature>
<feature type="compositionally biased region" description="Polar residues" evidence="3">
    <location>
        <begin position="1"/>
        <end position="16"/>
    </location>
</feature>
<name>A0A0M9EQV6_FUSLA</name>
<evidence type="ECO:0000256" key="1">
    <source>
        <dbReference type="ARBA" id="ARBA00022737"/>
    </source>
</evidence>
<dbReference type="AlphaFoldDB" id="A0A0M9EQV6"/>
<feature type="domain" description="DUF7069" evidence="5">
    <location>
        <begin position="698"/>
        <end position="766"/>
    </location>
</feature>
<dbReference type="Pfam" id="PF12796">
    <property type="entry name" value="Ank_2"/>
    <property type="match status" value="1"/>
</dbReference>
<feature type="repeat" description="ANK" evidence="2">
    <location>
        <begin position="970"/>
        <end position="1002"/>
    </location>
</feature>
<evidence type="ECO:0000256" key="2">
    <source>
        <dbReference type="PROSITE-ProRule" id="PRU00023"/>
    </source>
</evidence>
<gene>
    <name evidence="7" type="ORF">FLAG1_09154</name>
</gene>
<feature type="region of interest" description="Disordered" evidence="3">
    <location>
        <begin position="254"/>
        <end position="280"/>
    </location>
</feature>
<evidence type="ECO:0000313" key="7">
    <source>
        <dbReference type="EMBL" id="KPA38019.1"/>
    </source>
</evidence>
<dbReference type="Pfam" id="PF23239">
    <property type="entry name" value="DUF7069"/>
    <property type="match status" value="1"/>
</dbReference>
<keyword evidence="1" id="KW-0677">Repeat</keyword>
<proteinExistence type="predicted"/>
<feature type="repeat" description="ANK" evidence="2">
    <location>
        <begin position="1037"/>
        <end position="1060"/>
    </location>
</feature>
<dbReference type="GO" id="GO:0009116">
    <property type="term" value="P:nucleoside metabolic process"/>
    <property type="evidence" value="ECO:0007669"/>
    <property type="project" value="InterPro"/>
</dbReference>
<dbReference type="SUPFAM" id="SSF52540">
    <property type="entry name" value="P-loop containing nucleoside triphosphate hydrolases"/>
    <property type="match status" value="1"/>
</dbReference>
<evidence type="ECO:0000259" key="5">
    <source>
        <dbReference type="Pfam" id="PF23239"/>
    </source>
</evidence>
<evidence type="ECO:0000313" key="8">
    <source>
        <dbReference type="Proteomes" id="UP000037904"/>
    </source>
</evidence>
<dbReference type="InterPro" id="IPR027417">
    <property type="entry name" value="P-loop_NTPase"/>
</dbReference>
<feature type="domain" description="Nephrocystin 3-like N-terminal" evidence="6">
    <location>
        <begin position="473"/>
        <end position="618"/>
    </location>
</feature>
<accession>A0A0M9EQV6</accession>
<reference evidence="7 8" key="1">
    <citation type="submission" date="2015-04" db="EMBL/GenBank/DDBJ databases">
        <title>The draft genome sequence of Fusarium langsethiae, a T-2/HT-2 mycotoxin producer.</title>
        <authorList>
            <person name="Lysoe E."/>
            <person name="Divon H.H."/>
            <person name="Terzi V."/>
            <person name="Orru L."/>
            <person name="Lamontanara A."/>
            <person name="Kolseth A.-K."/>
            <person name="Frandsen R.J."/>
            <person name="Nielsen K."/>
            <person name="Thrane U."/>
        </authorList>
    </citation>
    <scope>NUCLEOTIDE SEQUENCE [LARGE SCALE GENOMIC DNA]</scope>
    <source>
        <strain evidence="7 8">Fl201059</strain>
    </source>
</reference>
<dbReference type="SMART" id="SM00248">
    <property type="entry name" value="ANK"/>
    <property type="match status" value="2"/>
</dbReference>
<feature type="region of interest" description="Disordered" evidence="3">
    <location>
        <begin position="1"/>
        <end position="40"/>
    </location>
</feature>
<keyword evidence="2" id="KW-0040">ANK repeat</keyword>
<dbReference type="PANTHER" id="PTHR46082">
    <property type="entry name" value="ATP/GTP-BINDING PROTEIN-RELATED"/>
    <property type="match status" value="1"/>
</dbReference>
<dbReference type="GO" id="GO:0003824">
    <property type="term" value="F:catalytic activity"/>
    <property type="evidence" value="ECO:0007669"/>
    <property type="project" value="InterPro"/>
</dbReference>
<dbReference type="SUPFAM" id="SSF53167">
    <property type="entry name" value="Purine and uridine phosphorylases"/>
    <property type="match status" value="1"/>
</dbReference>
<dbReference type="InterPro" id="IPR054471">
    <property type="entry name" value="GPIID_WHD"/>
</dbReference>
<dbReference type="PROSITE" id="PS50297">
    <property type="entry name" value="ANK_REP_REGION"/>
    <property type="match status" value="3"/>
</dbReference>
<dbReference type="InterPro" id="IPR053137">
    <property type="entry name" value="NLR-like"/>
</dbReference>
<dbReference type="Pfam" id="PF22939">
    <property type="entry name" value="WHD_GPIID"/>
    <property type="match status" value="1"/>
</dbReference>
<evidence type="ECO:0000256" key="3">
    <source>
        <dbReference type="SAM" id="MobiDB-lite"/>
    </source>
</evidence>
<evidence type="ECO:0000259" key="4">
    <source>
        <dbReference type="Pfam" id="PF22939"/>
    </source>
</evidence>
<dbReference type="PANTHER" id="PTHR46082:SF11">
    <property type="entry name" value="AAA+ ATPASE DOMAIN-CONTAINING PROTEIN-RELATED"/>
    <property type="match status" value="1"/>
</dbReference>
<dbReference type="PROSITE" id="PS50088">
    <property type="entry name" value="ANK_REPEAT"/>
    <property type="match status" value="3"/>
</dbReference>
<dbReference type="Gene3D" id="3.40.50.1580">
    <property type="entry name" value="Nucleoside phosphorylase domain"/>
    <property type="match status" value="1"/>
</dbReference>
<keyword evidence="8" id="KW-1185">Reference proteome</keyword>
<dbReference type="InterPro" id="IPR002110">
    <property type="entry name" value="Ankyrin_rpt"/>
</dbReference>
<feature type="repeat" description="ANK" evidence="2">
    <location>
        <begin position="1004"/>
        <end position="1036"/>
    </location>
</feature>
<protein>
    <submittedName>
        <fullName evidence="7">Uncharacterized protein</fullName>
    </submittedName>
</protein>
<dbReference type="Proteomes" id="UP000037904">
    <property type="component" value="Unassembled WGS sequence"/>
</dbReference>
<dbReference type="InterPro" id="IPR055497">
    <property type="entry name" value="DUF7069"/>
</dbReference>
<dbReference type="Gene3D" id="3.40.50.300">
    <property type="entry name" value="P-loop containing nucleotide triphosphate hydrolases"/>
    <property type="match status" value="1"/>
</dbReference>
<dbReference type="EMBL" id="JXCE01000328">
    <property type="protein sequence ID" value="KPA38019.1"/>
    <property type="molecule type" value="Genomic_DNA"/>
</dbReference>
<dbReference type="Pfam" id="PF24883">
    <property type="entry name" value="NPHP3_N"/>
    <property type="match status" value="1"/>
</dbReference>
<dbReference type="InterPro" id="IPR036770">
    <property type="entry name" value="Ankyrin_rpt-contain_sf"/>
</dbReference>
<dbReference type="Gene3D" id="1.25.40.20">
    <property type="entry name" value="Ankyrin repeat-containing domain"/>
    <property type="match status" value="1"/>
</dbReference>
<dbReference type="InterPro" id="IPR056884">
    <property type="entry name" value="NPHP3-like_N"/>
</dbReference>
<sequence length="1060" mass="119879">MGDRTSPSFELGNNASAKADKEIKVSTTAEPDSGRSSTINYHDKDQLERMGKKQVLRFKGTARSLASFWIILRTKMSNPNDYTVGWICALTTEFVAAQAFLDEEHEGPQAVAQNDNNNYALGKIGNHNIVIAVLPDKEYGTAVAAAVARDMLHSFPNIRIGLMVGIGGGAPSPNHDIRLGDIVVSSRDGGKGGVFQYDFGKTIQNRSFQETGFLDQPPTVLRAAVNALKGRYELKGHLLNDDVEMALKKIKKRKKYSRPPASSDRLYRSDITHPSNSSEDCSAVCGDDSFHLVARAERDEEDDNPAIHYGLIASANQLMKDALVRDKLAAEKGVLCFEMEAAGLMNHFPCLVIRGICDYSDSHKNKQWQGFAAMMAAAFAKDLLHQVAPNRVEAERTISDILSGFQEIAQQHRDVSKEHRDIAREQLQAQKDLARERLSEEQQRCHQLFRLTTSSKDATYEWYKDRVEERVEGTCLWFLKHDHFQTWLDQESGPLLVSADPGCGKSVLAKYLIDHGLPQSATICYFFFKDQDQNTVKQALCALLHQLFSLKPLLIEHAMPQFRKDGQGLINSTESLWKILRNAIRDSQSGPVIIVLDALDECAESEFADLMRNVESQFRSDRLGYGKLNSLDALDECAESEFEGLMRNVESQFRSDQLGKLKYLLTCRPYDQILSKFRVLLDAFPNIHIPGEDESEIIGQEVNHVISYRIDQLAIEKRFTAQIKNHLEKRLQEATHRTYLWVYLVFDYLQKHDFKKTLKGIESAVTTLPTSVNEAYEQILNKAADRNFTLKVLSIILAASRPLTLSEMKIAVEIEDKYKSFDDLDLEDNEKFKARLRSWCGLFISIHHGSIYFIHQTAREFLLADSASPNTLSSQLHWHHFITTRQAHAVLAKLCVLYLNLFNSTDTDEEDRHQFLDYSAKAWGAHFRKADFMDDDIVIPSALRICDTASKSYSLWFRIYWETLGRRTTKCFTDLMIASYYGHYVIVKLLLDKGAEIEAKDSEYGQTPLSWAAENGHDAVVKLLLDKGAEIEAKDKYGRTPLSWAAENGHDTIVKLLQGS</sequence>
<dbReference type="InterPro" id="IPR035994">
    <property type="entry name" value="Nucleoside_phosphorylase_sf"/>
</dbReference>
<evidence type="ECO:0000259" key="6">
    <source>
        <dbReference type="Pfam" id="PF24883"/>
    </source>
</evidence>
<organism evidence="7 8">
    <name type="scientific">Fusarium langsethiae</name>
    <dbReference type="NCBI Taxonomy" id="179993"/>
    <lineage>
        <taxon>Eukaryota</taxon>
        <taxon>Fungi</taxon>
        <taxon>Dikarya</taxon>
        <taxon>Ascomycota</taxon>
        <taxon>Pezizomycotina</taxon>
        <taxon>Sordariomycetes</taxon>
        <taxon>Hypocreomycetidae</taxon>
        <taxon>Hypocreales</taxon>
        <taxon>Nectriaceae</taxon>
        <taxon>Fusarium</taxon>
    </lineage>
</organism>
<comment type="caution">
    <text evidence="7">The sequence shown here is derived from an EMBL/GenBank/DDBJ whole genome shotgun (WGS) entry which is preliminary data.</text>
</comment>